<feature type="domain" description="Jacalin-type lectin" evidence="2">
    <location>
        <begin position="1"/>
        <end position="110"/>
    </location>
</feature>
<dbReference type="PROSITE" id="PS51752">
    <property type="entry name" value="JACALIN_LECTIN"/>
    <property type="match status" value="1"/>
</dbReference>
<dbReference type="PANTHER" id="PTHR46506">
    <property type="entry name" value="OS05G0143600 PROTEIN"/>
    <property type="match status" value="1"/>
</dbReference>
<proteinExistence type="predicted"/>
<evidence type="ECO:0000313" key="4">
    <source>
        <dbReference type="Proteomes" id="UP000734854"/>
    </source>
</evidence>
<protein>
    <recommendedName>
        <fullName evidence="2">Jacalin-type lectin domain-containing protein</fullName>
    </recommendedName>
</protein>
<dbReference type="Proteomes" id="UP000734854">
    <property type="component" value="Unassembled WGS sequence"/>
</dbReference>
<dbReference type="Gene3D" id="2.100.10.30">
    <property type="entry name" value="Jacalin-like lectin domain"/>
    <property type="match status" value="1"/>
</dbReference>
<gene>
    <name evidence="3" type="ORF">ZIOFF_036951</name>
</gene>
<keyword evidence="1" id="KW-0430">Lectin</keyword>
<dbReference type="InterPro" id="IPR001229">
    <property type="entry name" value="Jacalin-like_lectin_dom"/>
</dbReference>
<dbReference type="AlphaFoldDB" id="A0A8J5GR99"/>
<dbReference type="InterPro" id="IPR033734">
    <property type="entry name" value="Jacalin-like_lectin_dom_plant"/>
</dbReference>
<dbReference type="SUPFAM" id="SSF51101">
    <property type="entry name" value="Mannose-binding lectins"/>
    <property type="match status" value="1"/>
</dbReference>
<accession>A0A8J5GR99</accession>
<dbReference type="GO" id="GO:0030246">
    <property type="term" value="F:carbohydrate binding"/>
    <property type="evidence" value="ECO:0007669"/>
    <property type="project" value="UniProtKB-KW"/>
</dbReference>
<sequence>MTIVDSLEISYVVHGNEVKTHRIGGSGGQSHEFKLLPGEYINSVVGSVKTFRGETCIAKLEFKTNLGKKHGPFGKGGGIEFTVPVVEGQIVGFFGQSGSFLNGIGVYLAPN</sequence>
<comment type="caution">
    <text evidence="3">The sequence shown here is derived from an EMBL/GenBank/DDBJ whole genome shotgun (WGS) entry which is preliminary data.</text>
</comment>
<dbReference type="InterPro" id="IPR036404">
    <property type="entry name" value="Jacalin-like_lectin_dom_sf"/>
</dbReference>
<dbReference type="CDD" id="cd09612">
    <property type="entry name" value="Jacalin"/>
    <property type="match status" value="1"/>
</dbReference>
<reference evidence="3 4" key="1">
    <citation type="submission" date="2020-08" db="EMBL/GenBank/DDBJ databases">
        <title>Plant Genome Project.</title>
        <authorList>
            <person name="Zhang R.-G."/>
        </authorList>
    </citation>
    <scope>NUCLEOTIDE SEQUENCE [LARGE SCALE GENOMIC DNA]</scope>
    <source>
        <tissue evidence="3">Rhizome</tissue>
    </source>
</reference>
<dbReference type="SMART" id="SM00915">
    <property type="entry name" value="Jacalin"/>
    <property type="match status" value="1"/>
</dbReference>
<evidence type="ECO:0000259" key="2">
    <source>
        <dbReference type="PROSITE" id="PS51752"/>
    </source>
</evidence>
<evidence type="ECO:0000256" key="1">
    <source>
        <dbReference type="ARBA" id="ARBA00022734"/>
    </source>
</evidence>
<organism evidence="3 4">
    <name type="scientific">Zingiber officinale</name>
    <name type="common">Ginger</name>
    <name type="synonym">Amomum zingiber</name>
    <dbReference type="NCBI Taxonomy" id="94328"/>
    <lineage>
        <taxon>Eukaryota</taxon>
        <taxon>Viridiplantae</taxon>
        <taxon>Streptophyta</taxon>
        <taxon>Embryophyta</taxon>
        <taxon>Tracheophyta</taxon>
        <taxon>Spermatophyta</taxon>
        <taxon>Magnoliopsida</taxon>
        <taxon>Liliopsida</taxon>
        <taxon>Zingiberales</taxon>
        <taxon>Zingiberaceae</taxon>
        <taxon>Zingiber</taxon>
    </lineage>
</organism>
<name>A0A8J5GR99_ZINOF</name>
<dbReference type="EMBL" id="JACMSC010000010">
    <property type="protein sequence ID" value="KAG6504617.1"/>
    <property type="molecule type" value="Genomic_DNA"/>
</dbReference>
<evidence type="ECO:0000313" key="3">
    <source>
        <dbReference type="EMBL" id="KAG6504617.1"/>
    </source>
</evidence>
<keyword evidence="4" id="KW-1185">Reference proteome</keyword>
<dbReference type="Pfam" id="PF01419">
    <property type="entry name" value="Jacalin"/>
    <property type="match status" value="1"/>
</dbReference>